<feature type="transmembrane region" description="Helical" evidence="1">
    <location>
        <begin position="135"/>
        <end position="153"/>
    </location>
</feature>
<keyword evidence="1" id="KW-0472">Membrane</keyword>
<feature type="transmembrane region" description="Helical" evidence="1">
    <location>
        <begin position="61"/>
        <end position="81"/>
    </location>
</feature>
<name>A0ABQ0US68_9MICO</name>
<comment type="caution">
    <text evidence="2">The sequence shown here is derived from an EMBL/GenBank/DDBJ whole genome shotgun (WGS) entry which is preliminary data.</text>
</comment>
<feature type="transmembrane region" description="Helical" evidence="1">
    <location>
        <begin position="101"/>
        <end position="123"/>
    </location>
</feature>
<evidence type="ECO:0000256" key="1">
    <source>
        <dbReference type="SAM" id="Phobius"/>
    </source>
</evidence>
<feature type="transmembrane region" description="Helical" evidence="1">
    <location>
        <begin position="35"/>
        <end position="54"/>
    </location>
</feature>
<accession>A0ABQ0US68</accession>
<reference evidence="2 3" key="1">
    <citation type="submission" date="2019-07" db="EMBL/GenBank/DDBJ databases">
        <title>Whole genome shotgun sequence of Frigoribacterium faeni NBRC 103066.</title>
        <authorList>
            <person name="Hosoyama A."/>
            <person name="Uohara A."/>
            <person name="Ohji S."/>
            <person name="Ichikawa N."/>
        </authorList>
    </citation>
    <scope>NUCLEOTIDE SEQUENCE [LARGE SCALE GENOMIC DNA]</scope>
    <source>
        <strain evidence="2 3">NBRC 103066</strain>
    </source>
</reference>
<dbReference type="Proteomes" id="UP000321154">
    <property type="component" value="Unassembled WGS sequence"/>
</dbReference>
<evidence type="ECO:0000313" key="3">
    <source>
        <dbReference type="Proteomes" id="UP000321154"/>
    </source>
</evidence>
<protein>
    <submittedName>
        <fullName evidence="2">Uncharacterized protein</fullName>
    </submittedName>
</protein>
<organism evidence="2 3">
    <name type="scientific">Frigoribacterium faeni</name>
    <dbReference type="NCBI Taxonomy" id="145483"/>
    <lineage>
        <taxon>Bacteria</taxon>
        <taxon>Bacillati</taxon>
        <taxon>Actinomycetota</taxon>
        <taxon>Actinomycetes</taxon>
        <taxon>Micrococcales</taxon>
        <taxon>Microbacteriaceae</taxon>
        <taxon>Frigoribacterium</taxon>
    </lineage>
</organism>
<proteinExistence type="predicted"/>
<dbReference type="EMBL" id="BJUV01000033">
    <property type="protein sequence ID" value="GEK84321.1"/>
    <property type="molecule type" value="Genomic_DNA"/>
</dbReference>
<evidence type="ECO:0000313" key="2">
    <source>
        <dbReference type="EMBL" id="GEK84321.1"/>
    </source>
</evidence>
<gene>
    <name evidence="2" type="ORF">FFA01_26300</name>
</gene>
<keyword evidence="3" id="KW-1185">Reference proteome</keyword>
<sequence>MSQMTDSNRTTVLAGMLVLASAALGLWSQADPHPIAATAASVAFLAGIAVLIVGSRGEPGLARASTVASTGLILFALSDVVSRSLLSLSRDGDAAALRSVGLVVAVLQVLALAGGVTGAVLVVRRHLLEVWTARALMVVVAARVVFAALAFVPLADLPILLAVTRASLVVPLSLLVFAIALLLHGRTALVTGRAHRFIEAWRSSTDVV</sequence>
<keyword evidence="1" id="KW-0812">Transmembrane</keyword>
<feature type="transmembrane region" description="Helical" evidence="1">
    <location>
        <begin position="159"/>
        <end position="183"/>
    </location>
</feature>
<keyword evidence="1" id="KW-1133">Transmembrane helix</keyword>